<evidence type="ECO:0000256" key="2">
    <source>
        <dbReference type="ARBA" id="ARBA00023134"/>
    </source>
</evidence>
<dbReference type="PROSITE" id="PS51421">
    <property type="entry name" value="RAS"/>
    <property type="match status" value="1"/>
</dbReference>
<dbReference type="SMART" id="SM00174">
    <property type="entry name" value="RHO"/>
    <property type="match status" value="1"/>
</dbReference>
<dbReference type="InterPro" id="IPR027417">
    <property type="entry name" value="P-loop_NTPase"/>
</dbReference>
<dbReference type="HOGENOM" id="CLU_041217_10_2_1"/>
<reference evidence="3 4" key="1">
    <citation type="submission" date="2014-12" db="EMBL/GenBank/DDBJ databases">
        <authorList>
            <person name="Neuveglise Cecile"/>
        </authorList>
    </citation>
    <scope>NUCLEOTIDE SEQUENCE [LARGE SCALE GENOMIC DNA]</scope>
    <source>
        <strain evidence="3 4">CBS 12615</strain>
    </source>
</reference>
<dbReference type="EMBL" id="LN736369">
    <property type="protein sequence ID" value="CEP64194.1"/>
    <property type="molecule type" value="Genomic_DNA"/>
</dbReference>
<organism evidence="3 4">
    <name type="scientific">Lachancea lanzarotensis</name>
    <dbReference type="NCBI Taxonomy" id="1245769"/>
    <lineage>
        <taxon>Eukaryota</taxon>
        <taxon>Fungi</taxon>
        <taxon>Dikarya</taxon>
        <taxon>Ascomycota</taxon>
        <taxon>Saccharomycotina</taxon>
        <taxon>Saccharomycetes</taxon>
        <taxon>Saccharomycetales</taxon>
        <taxon>Saccharomycetaceae</taxon>
        <taxon>Lachancea</taxon>
    </lineage>
</organism>
<keyword evidence="2" id="KW-0342">GTP-binding</keyword>
<evidence type="ECO:0000313" key="3">
    <source>
        <dbReference type="EMBL" id="CEP64194.1"/>
    </source>
</evidence>
<accession>A0A0C7N1Y9</accession>
<proteinExistence type="predicted"/>
<dbReference type="AlphaFoldDB" id="A0A0C7N1Y9"/>
<dbReference type="InterPro" id="IPR005225">
    <property type="entry name" value="Small_GTP-bd"/>
</dbReference>
<dbReference type="GeneID" id="34687739"/>
<dbReference type="STRING" id="1245769.A0A0C7N1Y9"/>
<protein>
    <submittedName>
        <fullName evidence="3">LALA0S10e04632g1_1</fullName>
    </submittedName>
</protein>
<dbReference type="GO" id="GO:0003924">
    <property type="term" value="F:GTPase activity"/>
    <property type="evidence" value="ECO:0007669"/>
    <property type="project" value="InterPro"/>
</dbReference>
<dbReference type="PROSITE" id="PS51419">
    <property type="entry name" value="RAB"/>
    <property type="match status" value="1"/>
</dbReference>
<dbReference type="OrthoDB" id="63533at2759"/>
<dbReference type="SMART" id="SM00177">
    <property type="entry name" value="ARF"/>
    <property type="match status" value="1"/>
</dbReference>
<name>A0A0C7N1Y9_9SACH</name>
<dbReference type="PRINTS" id="PR00449">
    <property type="entry name" value="RASTRNSFRMNG"/>
</dbReference>
<dbReference type="Gene3D" id="3.40.50.300">
    <property type="entry name" value="P-loop containing nucleotide triphosphate hydrolases"/>
    <property type="match status" value="1"/>
</dbReference>
<dbReference type="Proteomes" id="UP000054304">
    <property type="component" value="Unassembled WGS sequence"/>
</dbReference>
<gene>
    <name evidence="3" type="ORF">LALA0_S10e04632g</name>
</gene>
<dbReference type="SUPFAM" id="SSF52540">
    <property type="entry name" value="P-loop containing nucleoside triphosphate hydrolases"/>
    <property type="match status" value="1"/>
</dbReference>
<dbReference type="NCBIfam" id="TIGR00231">
    <property type="entry name" value="small_GTP"/>
    <property type="match status" value="1"/>
</dbReference>
<dbReference type="PANTHER" id="PTHR24073">
    <property type="entry name" value="DRAB5-RELATED"/>
    <property type="match status" value="1"/>
</dbReference>
<keyword evidence="1" id="KW-0547">Nucleotide-binding</keyword>
<dbReference type="SMART" id="SM00173">
    <property type="entry name" value="RAS"/>
    <property type="match status" value="1"/>
</dbReference>
<evidence type="ECO:0000256" key="1">
    <source>
        <dbReference type="ARBA" id="ARBA00022741"/>
    </source>
</evidence>
<dbReference type="GO" id="GO:0005525">
    <property type="term" value="F:GTP binding"/>
    <property type="evidence" value="ECO:0007669"/>
    <property type="project" value="UniProtKB-KW"/>
</dbReference>
<dbReference type="SMART" id="SM00175">
    <property type="entry name" value="RAB"/>
    <property type="match status" value="1"/>
</dbReference>
<sequence length="201" mass="22187">MTTTTTKRIHTAEVKLVLLGESSVGKSALITRYTTGTFRRNNATIGAAFTTKTVAWEDGSDRWQVKFEIWDTAGQERYRSLAPMYYRKTDVALVVFDVAEEYTRTKAGTWIEELQSYMHDRDESNPILIKLVGNKIDLLDTQPSSAIDWVPVSAKTGSGVSELFESVAKGVPASKFTSSDPSTAALVDLESRQNKTTSCGC</sequence>
<evidence type="ECO:0000313" key="4">
    <source>
        <dbReference type="Proteomes" id="UP000054304"/>
    </source>
</evidence>
<dbReference type="Pfam" id="PF00071">
    <property type="entry name" value="Ras"/>
    <property type="match status" value="1"/>
</dbReference>
<dbReference type="RefSeq" id="XP_022630404.1">
    <property type="nucleotide sequence ID" value="XM_022775547.1"/>
</dbReference>
<dbReference type="InterPro" id="IPR001806">
    <property type="entry name" value="Small_GTPase"/>
</dbReference>
<keyword evidence="4" id="KW-1185">Reference proteome</keyword>
<dbReference type="FunFam" id="3.40.50.300:FF:001447">
    <property type="entry name" value="Ras-related protein Rab-1B"/>
    <property type="match status" value="1"/>
</dbReference>